<feature type="transmembrane region" description="Helical" evidence="1">
    <location>
        <begin position="129"/>
        <end position="149"/>
    </location>
</feature>
<feature type="domain" description="ABM" evidence="2">
    <location>
        <begin position="18"/>
        <end position="110"/>
    </location>
</feature>
<evidence type="ECO:0000256" key="1">
    <source>
        <dbReference type="SAM" id="Phobius"/>
    </source>
</evidence>
<dbReference type="InterPro" id="IPR038762">
    <property type="entry name" value="ABM_predict"/>
</dbReference>
<dbReference type="OrthoDB" id="1494254at2"/>
<keyword evidence="4" id="KW-1185">Reference proteome</keyword>
<name>A0A2S9PSE3_9ACTN</name>
<dbReference type="Gene3D" id="3.30.70.100">
    <property type="match status" value="1"/>
</dbReference>
<evidence type="ECO:0000313" key="4">
    <source>
        <dbReference type="Proteomes" id="UP000239322"/>
    </source>
</evidence>
<dbReference type="Proteomes" id="UP000239322">
    <property type="component" value="Unassembled WGS sequence"/>
</dbReference>
<feature type="transmembrane region" description="Helical" evidence="1">
    <location>
        <begin position="155"/>
        <end position="175"/>
    </location>
</feature>
<dbReference type="InterPro" id="IPR011008">
    <property type="entry name" value="Dimeric_a/b-barrel"/>
</dbReference>
<dbReference type="EMBL" id="PVLV01000334">
    <property type="protein sequence ID" value="PRH77339.1"/>
    <property type="molecule type" value="Genomic_DNA"/>
</dbReference>
<dbReference type="PANTHER" id="PTHR40057">
    <property type="entry name" value="SLR1162 PROTEIN"/>
    <property type="match status" value="1"/>
</dbReference>
<dbReference type="PANTHER" id="PTHR40057:SF1">
    <property type="entry name" value="SLR1162 PROTEIN"/>
    <property type="match status" value="1"/>
</dbReference>
<proteinExistence type="predicted"/>
<reference evidence="3 4" key="1">
    <citation type="submission" date="2018-03" db="EMBL/GenBank/DDBJ databases">
        <title>Novel Streptomyces sp. from soil.</title>
        <authorList>
            <person name="Tan G.Y.A."/>
            <person name="Lee Z.Y."/>
        </authorList>
    </citation>
    <scope>NUCLEOTIDE SEQUENCE [LARGE SCALE GENOMIC DNA]</scope>
    <source>
        <strain evidence="3 4">ST5x</strain>
    </source>
</reference>
<evidence type="ECO:0000259" key="2">
    <source>
        <dbReference type="PROSITE" id="PS51725"/>
    </source>
</evidence>
<evidence type="ECO:0000313" key="3">
    <source>
        <dbReference type="EMBL" id="PRH77339.1"/>
    </source>
</evidence>
<keyword evidence="1" id="KW-1133">Transmembrane helix</keyword>
<comment type="caution">
    <text evidence="3">The sequence shown here is derived from an EMBL/GenBank/DDBJ whole genome shotgun (WGS) entry which is preliminary data.</text>
</comment>
<keyword evidence="1" id="KW-0472">Membrane</keyword>
<keyword evidence="3" id="KW-0560">Oxidoreductase</keyword>
<dbReference type="InterPro" id="IPR007138">
    <property type="entry name" value="ABM_dom"/>
</dbReference>
<organism evidence="3 4">
    <name type="scientific">Streptomyces solincola</name>
    <dbReference type="NCBI Taxonomy" id="2100817"/>
    <lineage>
        <taxon>Bacteria</taxon>
        <taxon>Bacillati</taxon>
        <taxon>Actinomycetota</taxon>
        <taxon>Actinomycetes</taxon>
        <taxon>Kitasatosporales</taxon>
        <taxon>Streptomycetaceae</taxon>
        <taxon>Streptomyces</taxon>
    </lineage>
</organism>
<sequence length="190" mass="21138">MTAVSLEHTTVPADSGEVTLLIARRVEAGYEVAFEKWARGILECAATFEGHLGYGFFRSSGGEAPWFLVHRFRDAEACRRWQESPERAAWFADCQGHRHTEIARRQLTGMETWFAKPGSTRPAPPKWKMAISATLAIYPISLAGGYVLVPRLTALPLVLSSAVVACVFNVLMTYVSMPVVRRLLKGWLRG</sequence>
<gene>
    <name evidence="3" type="ORF">C6N75_20825</name>
</gene>
<keyword evidence="1" id="KW-0812">Transmembrane</keyword>
<dbReference type="SUPFAM" id="SSF54909">
    <property type="entry name" value="Dimeric alpha+beta barrel"/>
    <property type="match status" value="1"/>
</dbReference>
<dbReference type="Pfam" id="PF03992">
    <property type="entry name" value="ABM"/>
    <property type="match status" value="1"/>
</dbReference>
<protein>
    <submittedName>
        <fullName evidence="3">Antibiotic biosynthesis monooxygenase</fullName>
    </submittedName>
</protein>
<keyword evidence="3" id="KW-0503">Monooxygenase</keyword>
<dbReference type="PROSITE" id="PS51725">
    <property type="entry name" value="ABM"/>
    <property type="match status" value="1"/>
</dbReference>
<dbReference type="GO" id="GO:0004497">
    <property type="term" value="F:monooxygenase activity"/>
    <property type="evidence" value="ECO:0007669"/>
    <property type="project" value="UniProtKB-KW"/>
</dbReference>
<accession>A0A2S9PSE3</accession>
<dbReference type="AlphaFoldDB" id="A0A2S9PSE3"/>